<evidence type="ECO:0000313" key="4">
    <source>
        <dbReference type="Proteomes" id="UP001565200"/>
    </source>
</evidence>
<sequence>MTFLRLSAIILLWLLPAIGLCSGYKTEKDIQYQNGKGAYADRMCRLDIHYPVDTADCPVVIWFHGGGLTGGSRDIPHELRNQGLVVIGAGYRLLPEASLDQCIDDAAAAVAWAFHNAVQYGGDATKIFVAGHSAGGYLTNMIGLDKKWLATYGIDADSIAALVPYSGHAISHFAYRKAKGMKDTQPSIDEYAPLYYVRPDAPPMIIISGDREMELLGRYEETAYLWRMLKVNGHKHTYIYELDGYNHGDMVSPGHHILKNHIKRLTK</sequence>
<keyword evidence="1 3" id="KW-0378">Hydrolase</keyword>
<feature type="domain" description="BD-FAE-like" evidence="2">
    <location>
        <begin position="46"/>
        <end position="147"/>
    </location>
</feature>
<organism evidence="3 4">
    <name type="scientific">Heminiphilus faecis</name>
    <dbReference type="NCBI Taxonomy" id="2601703"/>
    <lineage>
        <taxon>Bacteria</taxon>
        <taxon>Pseudomonadati</taxon>
        <taxon>Bacteroidota</taxon>
        <taxon>Bacteroidia</taxon>
        <taxon>Bacteroidales</taxon>
        <taxon>Muribaculaceae</taxon>
        <taxon>Heminiphilus</taxon>
    </lineage>
</organism>
<dbReference type="Proteomes" id="UP001565200">
    <property type="component" value="Unassembled WGS sequence"/>
</dbReference>
<dbReference type="InterPro" id="IPR029058">
    <property type="entry name" value="AB_hydrolase_fold"/>
</dbReference>
<dbReference type="InterPro" id="IPR050300">
    <property type="entry name" value="GDXG_lipolytic_enzyme"/>
</dbReference>
<protein>
    <submittedName>
        <fullName evidence="3">Alpha/beta hydrolase</fullName>
        <ecNumber evidence="3">3.-.-.-</ecNumber>
    </submittedName>
</protein>
<evidence type="ECO:0000256" key="1">
    <source>
        <dbReference type="ARBA" id="ARBA00022801"/>
    </source>
</evidence>
<proteinExistence type="predicted"/>
<dbReference type="SUPFAM" id="SSF53474">
    <property type="entry name" value="alpha/beta-Hydrolases"/>
    <property type="match status" value="1"/>
</dbReference>
<accession>A0ABV4CT72</accession>
<dbReference type="EMBL" id="JBCLPP010000006">
    <property type="protein sequence ID" value="MEY8244589.1"/>
    <property type="molecule type" value="Genomic_DNA"/>
</dbReference>
<dbReference type="EC" id="3.-.-.-" evidence="3"/>
<keyword evidence="4" id="KW-1185">Reference proteome</keyword>
<dbReference type="PANTHER" id="PTHR48081:SF9">
    <property type="entry name" value="CARBOXYLESTERASE"/>
    <property type="match status" value="1"/>
</dbReference>
<reference evidence="3 4" key="1">
    <citation type="submission" date="2024-03" db="EMBL/GenBank/DDBJ databases">
        <title>Mouse gut bacterial collection (mGBC) of GemPharmatech.</title>
        <authorList>
            <person name="He Y."/>
            <person name="Dong L."/>
            <person name="Wu D."/>
            <person name="Gao X."/>
            <person name="Lin Z."/>
        </authorList>
    </citation>
    <scope>NUCLEOTIDE SEQUENCE [LARGE SCALE GENOMIC DNA]</scope>
    <source>
        <strain evidence="3 4">54-13</strain>
    </source>
</reference>
<evidence type="ECO:0000259" key="2">
    <source>
        <dbReference type="Pfam" id="PF20434"/>
    </source>
</evidence>
<gene>
    <name evidence="3" type="ORF">AAK873_03020</name>
</gene>
<name>A0ABV4CT72_9BACT</name>
<dbReference type="InterPro" id="IPR049492">
    <property type="entry name" value="BD-FAE-like_dom"/>
</dbReference>
<dbReference type="PANTHER" id="PTHR48081">
    <property type="entry name" value="AB HYDROLASE SUPERFAMILY PROTEIN C4A8.06C"/>
    <property type="match status" value="1"/>
</dbReference>
<dbReference type="Gene3D" id="3.40.50.1820">
    <property type="entry name" value="alpha/beta hydrolase"/>
    <property type="match status" value="1"/>
</dbReference>
<dbReference type="GO" id="GO:0016787">
    <property type="term" value="F:hydrolase activity"/>
    <property type="evidence" value="ECO:0007669"/>
    <property type="project" value="UniProtKB-KW"/>
</dbReference>
<comment type="caution">
    <text evidence="3">The sequence shown here is derived from an EMBL/GenBank/DDBJ whole genome shotgun (WGS) entry which is preliminary data.</text>
</comment>
<dbReference type="RefSeq" id="WP_121699242.1">
    <property type="nucleotide sequence ID" value="NZ_JBCLPP010000006.1"/>
</dbReference>
<evidence type="ECO:0000313" key="3">
    <source>
        <dbReference type="EMBL" id="MEY8244589.1"/>
    </source>
</evidence>
<dbReference type="Pfam" id="PF20434">
    <property type="entry name" value="BD-FAE"/>
    <property type="match status" value="1"/>
</dbReference>